<evidence type="ECO:0000256" key="1">
    <source>
        <dbReference type="ARBA" id="ARBA00004308"/>
    </source>
</evidence>
<keyword evidence="3" id="KW-1003">Cell membrane</keyword>
<sequence>MPRLFADPLDPDARLGSCACGRDHGALACDGAPPADGTGAFGEAAEQAVIRAVFPEDATRRGLLARFGAAAVAGAISQFLPLGAAREALAQPAGAPEKKDLKIGFIPITCATPIIMAHPMGFYGRHGLNVEVIRTAGWAVIRDRSIAREYDAAHMLAPMPVAMSLGVGVAQPIPWAVAAVENINGQAITLANKHKDRRDPKQWKGFRFAVPFDFSMHNYLLRHYLAEHGLDPDRDVQIRAVPPPEMVANLRADNIDGYLGPDPFNQRAVFDGVGFIHILTKELWDGHPCCAFAVPRSMITETPNTFAALMRAIVEATAHSQKPENRREVATAISGQNYLNQPETVVNQVLTGTFADGLGQVRRVPDRIGFDPFPWHSMAIWILTQMRRWGQVQRDLDYAQVAQQTFLALDAGKAMRELGLPVPASATRTETIMGRPFDPAAPVGWTERAIRGA</sequence>
<dbReference type="PANTHER" id="PTHR30024:SF43">
    <property type="entry name" value="BLL4572 PROTEIN"/>
    <property type="match status" value="1"/>
</dbReference>
<evidence type="ECO:0000256" key="5">
    <source>
        <dbReference type="ARBA" id="ARBA00023136"/>
    </source>
</evidence>
<keyword evidence="2" id="KW-0813">Transport</keyword>
<reference evidence="6 7" key="1">
    <citation type="journal article" date="2020" name="Microorganisms">
        <title>Osmotic Adaptation and Compatible Solute Biosynthesis of Phototrophic Bacteria as Revealed from Genome Analyses.</title>
        <authorList>
            <person name="Imhoff J.F."/>
            <person name="Rahn T."/>
            <person name="Kunzel S."/>
            <person name="Keller A."/>
            <person name="Neulinger S.C."/>
        </authorList>
    </citation>
    <scope>NUCLEOTIDE SEQUENCE [LARGE SCALE GENOMIC DNA]</scope>
    <source>
        <strain evidence="6 7">DSM 15382</strain>
    </source>
</reference>
<dbReference type="Pfam" id="PF13379">
    <property type="entry name" value="NMT1_2"/>
    <property type="match status" value="1"/>
</dbReference>
<keyword evidence="5" id="KW-0472">Membrane</keyword>
<dbReference type="Proteomes" id="UP000697995">
    <property type="component" value="Unassembled WGS sequence"/>
</dbReference>
<dbReference type="PANTHER" id="PTHR30024">
    <property type="entry name" value="ALIPHATIC SULFONATES-BINDING PROTEIN-RELATED"/>
    <property type="match status" value="1"/>
</dbReference>
<dbReference type="SUPFAM" id="SSF53850">
    <property type="entry name" value="Periplasmic binding protein-like II"/>
    <property type="match status" value="1"/>
</dbReference>
<organism evidence="6 7">
    <name type="scientific">Paracraurococcus ruber</name>
    <dbReference type="NCBI Taxonomy" id="77675"/>
    <lineage>
        <taxon>Bacteria</taxon>
        <taxon>Pseudomonadati</taxon>
        <taxon>Pseudomonadota</taxon>
        <taxon>Alphaproteobacteria</taxon>
        <taxon>Acetobacterales</taxon>
        <taxon>Roseomonadaceae</taxon>
        <taxon>Paracraurococcus</taxon>
    </lineage>
</organism>
<keyword evidence="7" id="KW-1185">Reference proteome</keyword>
<evidence type="ECO:0000256" key="4">
    <source>
        <dbReference type="ARBA" id="ARBA00022519"/>
    </source>
</evidence>
<dbReference type="EMBL" id="NRSG01000040">
    <property type="protein sequence ID" value="MBK1658140.1"/>
    <property type="molecule type" value="Genomic_DNA"/>
</dbReference>
<gene>
    <name evidence="6" type="ORF">CKO45_07845</name>
</gene>
<name>A0ABS1CUF9_9PROT</name>
<protein>
    <submittedName>
        <fullName evidence="6">Nitrate ABC transporter substrate-binding protein</fullName>
    </submittedName>
</protein>
<accession>A0ABS1CUF9</accession>
<dbReference type="CDD" id="cd13553">
    <property type="entry name" value="PBP2_NrtA_CpmA_like"/>
    <property type="match status" value="1"/>
</dbReference>
<keyword evidence="4" id="KW-0997">Cell inner membrane</keyword>
<comment type="subcellular location">
    <subcellularLocation>
        <location evidence="1">Endomembrane system</location>
    </subcellularLocation>
</comment>
<comment type="caution">
    <text evidence="6">The sequence shown here is derived from an EMBL/GenBank/DDBJ whole genome shotgun (WGS) entry which is preliminary data.</text>
</comment>
<dbReference type="Gene3D" id="3.40.190.10">
    <property type="entry name" value="Periplasmic binding protein-like II"/>
    <property type="match status" value="2"/>
</dbReference>
<dbReference type="RefSeq" id="WP_133220339.1">
    <property type="nucleotide sequence ID" value="NZ_NRSG01000040.1"/>
</dbReference>
<dbReference type="InterPro" id="IPR044527">
    <property type="entry name" value="NrtA/CpmA_ABC-bd_dom"/>
</dbReference>
<evidence type="ECO:0000313" key="7">
    <source>
        <dbReference type="Proteomes" id="UP000697995"/>
    </source>
</evidence>
<evidence type="ECO:0000313" key="6">
    <source>
        <dbReference type="EMBL" id="MBK1658140.1"/>
    </source>
</evidence>
<evidence type="ECO:0000256" key="3">
    <source>
        <dbReference type="ARBA" id="ARBA00022475"/>
    </source>
</evidence>
<evidence type="ECO:0000256" key="2">
    <source>
        <dbReference type="ARBA" id="ARBA00022448"/>
    </source>
</evidence>
<proteinExistence type="predicted"/>